<dbReference type="EMBL" id="FQUS01000009">
    <property type="protein sequence ID" value="SHF47978.1"/>
    <property type="molecule type" value="Genomic_DNA"/>
</dbReference>
<keyword evidence="2" id="KW-1185">Reference proteome</keyword>
<accession>A0A1M5BZR0</accession>
<reference evidence="1 2" key="1">
    <citation type="submission" date="2016-11" db="EMBL/GenBank/DDBJ databases">
        <authorList>
            <person name="Jaros S."/>
            <person name="Januszkiewicz K."/>
            <person name="Wedrychowicz H."/>
        </authorList>
    </citation>
    <scope>NUCLEOTIDE SEQUENCE [LARGE SCALE GENOMIC DNA]</scope>
    <source>
        <strain evidence="1 2">DSM 21986</strain>
    </source>
</reference>
<protein>
    <submittedName>
        <fullName evidence="1">Uncharacterized protein</fullName>
    </submittedName>
</protein>
<organism evidence="1 2">
    <name type="scientific">Fodinibius roseus</name>
    <dbReference type="NCBI Taxonomy" id="1194090"/>
    <lineage>
        <taxon>Bacteria</taxon>
        <taxon>Pseudomonadati</taxon>
        <taxon>Balneolota</taxon>
        <taxon>Balneolia</taxon>
        <taxon>Balneolales</taxon>
        <taxon>Balneolaceae</taxon>
        <taxon>Fodinibius</taxon>
    </lineage>
</organism>
<gene>
    <name evidence="1" type="ORF">SAMN05443144_10944</name>
</gene>
<proteinExistence type="predicted"/>
<dbReference type="Proteomes" id="UP000184041">
    <property type="component" value="Unassembled WGS sequence"/>
</dbReference>
<name>A0A1M5BZR0_9BACT</name>
<dbReference type="AlphaFoldDB" id="A0A1M5BZR0"/>
<sequence>MACFWAEGDIKFNTVFWYNSIVILHKPGSHLQKNITDIGMVTVHRCRDDRLYL</sequence>
<evidence type="ECO:0000313" key="2">
    <source>
        <dbReference type="Proteomes" id="UP000184041"/>
    </source>
</evidence>
<evidence type="ECO:0000313" key="1">
    <source>
        <dbReference type="EMBL" id="SHF47978.1"/>
    </source>
</evidence>